<reference evidence="3" key="1">
    <citation type="journal article" date="2021" name="Front. Microbiol.">
        <title>Comprehensive Comparative Genomics and Phenotyping of Methylobacterium Species.</title>
        <authorList>
            <person name="Alessa O."/>
            <person name="Ogura Y."/>
            <person name="Fujitani Y."/>
            <person name="Takami H."/>
            <person name="Hayashi T."/>
            <person name="Sahin N."/>
            <person name="Tani A."/>
        </authorList>
    </citation>
    <scope>NUCLEOTIDE SEQUENCE</scope>
    <source>
        <strain evidence="3">KCTC 52305</strain>
    </source>
</reference>
<evidence type="ECO:0000313" key="3">
    <source>
        <dbReference type="EMBL" id="GJD51569.1"/>
    </source>
</evidence>
<organism evidence="3 4">
    <name type="scientific">Methylobacterium crusticola</name>
    <dbReference type="NCBI Taxonomy" id="1697972"/>
    <lineage>
        <taxon>Bacteria</taxon>
        <taxon>Pseudomonadati</taxon>
        <taxon>Pseudomonadota</taxon>
        <taxon>Alphaproteobacteria</taxon>
        <taxon>Hyphomicrobiales</taxon>
        <taxon>Methylobacteriaceae</taxon>
        <taxon>Methylobacterium</taxon>
    </lineage>
</organism>
<evidence type="ECO:0000313" key="4">
    <source>
        <dbReference type="Proteomes" id="UP001055167"/>
    </source>
</evidence>
<feature type="region of interest" description="Disordered" evidence="1">
    <location>
        <begin position="1"/>
        <end position="42"/>
    </location>
</feature>
<name>A0ABQ4R289_9HYPH</name>
<evidence type="ECO:0000256" key="1">
    <source>
        <dbReference type="SAM" id="MobiDB-lite"/>
    </source>
</evidence>
<dbReference type="InterPro" id="IPR041238">
    <property type="entry name" value="Rap1a"/>
</dbReference>
<accession>A0ABQ4R289</accession>
<gene>
    <name evidence="3" type="ORF">OPKNFCMD_4324</name>
</gene>
<protein>
    <recommendedName>
        <fullName evidence="2">Rap1a immunity protein domain-containing protein</fullName>
    </recommendedName>
</protein>
<feature type="domain" description="Rap1a immunity protein" evidence="2">
    <location>
        <begin position="84"/>
        <end position="163"/>
    </location>
</feature>
<feature type="compositionally biased region" description="Low complexity" evidence="1">
    <location>
        <begin position="12"/>
        <end position="42"/>
    </location>
</feature>
<dbReference type="Gene3D" id="1.10.890.40">
    <property type="match status" value="1"/>
</dbReference>
<dbReference type="EMBL" id="BPQH01000014">
    <property type="protein sequence ID" value="GJD51569.1"/>
    <property type="molecule type" value="Genomic_DNA"/>
</dbReference>
<evidence type="ECO:0000259" key="2">
    <source>
        <dbReference type="Pfam" id="PF18602"/>
    </source>
</evidence>
<reference evidence="3" key="2">
    <citation type="submission" date="2021-08" db="EMBL/GenBank/DDBJ databases">
        <authorList>
            <person name="Tani A."/>
            <person name="Ola A."/>
            <person name="Ogura Y."/>
            <person name="Katsura K."/>
            <person name="Hayashi T."/>
        </authorList>
    </citation>
    <scope>NUCLEOTIDE SEQUENCE</scope>
    <source>
        <strain evidence="3">KCTC 52305</strain>
    </source>
</reference>
<keyword evidence="4" id="KW-1185">Reference proteome</keyword>
<dbReference type="Proteomes" id="UP001055167">
    <property type="component" value="Unassembled WGS sequence"/>
</dbReference>
<dbReference type="Pfam" id="PF18602">
    <property type="entry name" value="Rap1a"/>
    <property type="match status" value="1"/>
</dbReference>
<proteinExistence type="predicted"/>
<sequence>MTTARPVTAPDPARALARAGQPAARAASRSGRAVGTPPGPRRAPGAVPALLALSGLLASALMASGLLASPALAQQGKLADVKRGSEFSASCQPGASETQKAYLAGFVMGVADASVGKHLCPKEAVTTQQLVDVFCKYLGEHPKNQNRPGGLLLGLALSETWRCKP</sequence>
<comment type="caution">
    <text evidence="3">The sequence shown here is derived from an EMBL/GenBank/DDBJ whole genome shotgun (WGS) entry which is preliminary data.</text>
</comment>